<dbReference type="GO" id="GO:0008649">
    <property type="term" value="F:rRNA methyltransferase activity"/>
    <property type="evidence" value="ECO:0007669"/>
    <property type="project" value="TreeGrafter"/>
</dbReference>
<comment type="function">
    <text evidence="13">S-adenosyl-L-methionine-dependent methyltransferase that has the ability to methylate both RNAs and proteins. Involved in pre-rRNA processing. Utilizes the methyl donor S-adenosyl-L-methionine to catalyze the site-specific 2'-hydroxyl methylation of ribose moieties in pre-ribosomal RNA. Site specificity is provided by a guide RNA that base pairs with the substrate. Methylation occurs at a characteristic distance from the sequence involved in base pairing with the guide RNA. Also acts as a protein methyltransferase by mediating methylation of 'Gln-105' of histone H2A (H2AQ105me), a modification that impairs binding of the FACT complex and is specifically present at 35S ribosomal DNA locus.</text>
</comment>
<comment type="similarity">
    <text evidence="2">Belongs to the methyltransferase superfamily. Fibrillarin family.</text>
</comment>
<dbReference type="PRINTS" id="PR00052">
    <property type="entry name" value="FIBRILLARIN"/>
</dbReference>
<evidence type="ECO:0000256" key="4">
    <source>
        <dbReference type="ARBA" id="ARBA00022552"/>
    </source>
</evidence>
<evidence type="ECO:0000313" key="17">
    <source>
        <dbReference type="Proteomes" id="UP000091820"/>
    </source>
</evidence>
<evidence type="ECO:0000256" key="7">
    <source>
        <dbReference type="ARBA" id="ARBA00022691"/>
    </source>
</evidence>
<keyword evidence="6" id="KW-0808">Transferase</keyword>
<evidence type="ECO:0000256" key="14">
    <source>
        <dbReference type="ARBA" id="ARBA00062078"/>
    </source>
</evidence>
<evidence type="ECO:0000256" key="13">
    <source>
        <dbReference type="ARBA" id="ARBA00055431"/>
    </source>
</evidence>
<dbReference type="InterPro" id="IPR029063">
    <property type="entry name" value="SAM-dependent_MTases_sf"/>
</dbReference>
<keyword evidence="8" id="KW-0694">RNA-binding</keyword>
<dbReference type="GO" id="GO:0003723">
    <property type="term" value="F:RNA binding"/>
    <property type="evidence" value="ECO:0007669"/>
    <property type="project" value="UniProtKB-KW"/>
</dbReference>
<evidence type="ECO:0000256" key="12">
    <source>
        <dbReference type="ARBA" id="ARBA00047568"/>
    </source>
</evidence>
<name>A0A1A9WR81_9MUSC</name>
<keyword evidence="10" id="KW-0687">Ribonucleoprotein</keyword>
<dbReference type="GO" id="GO:0000494">
    <property type="term" value="P:box C/D sno(s)RNA 3'-end processing"/>
    <property type="evidence" value="ECO:0007669"/>
    <property type="project" value="TreeGrafter"/>
</dbReference>
<dbReference type="GO" id="GO:1990259">
    <property type="term" value="F:histone H2AQ104 methyltransferase activity"/>
    <property type="evidence" value="ECO:0007669"/>
    <property type="project" value="TreeGrafter"/>
</dbReference>
<proteinExistence type="inferred from homology"/>
<keyword evidence="9" id="KW-0539">Nucleus</keyword>
<dbReference type="InterPro" id="IPR000692">
    <property type="entry name" value="Fibrillarin"/>
</dbReference>
<evidence type="ECO:0000256" key="6">
    <source>
        <dbReference type="ARBA" id="ARBA00022679"/>
    </source>
</evidence>
<dbReference type="EnsemblMetazoa" id="GBRI029238-RA">
    <property type="protein sequence ID" value="GBRI029238-PA"/>
    <property type="gene ID" value="GBRI029238"/>
</dbReference>
<accession>A0A1A9WR81</accession>
<evidence type="ECO:0000256" key="10">
    <source>
        <dbReference type="ARBA" id="ARBA00023274"/>
    </source>
</evidence>
<dbReference type="Proteomes" id="UP000091820">
    <property type="component" value="Unassembled WGS sequence"/>
</dbReference>
<keyword evidence="17" id="KW-1185">Reference proteome</keyword>
<dbReference type="NCBIfam" id="NF003276">
    <property type="entry name" value="PRK04266.1-2"/>
    <property type="match status" value="1"/>
</dbReference>
<dbReference type="STRING" id="37001.A0A1A9WR81"/>
<evidence type="ECO:0000256" key="5">
    <source>
        <dbReference type="ARBA" id="ARBA00022603"/>
    </source>
</evidence>
<evidence type="ECO:0000256" key="9">
    <source>
        <dbReference type="ARBA" id="ARBA00023242"/>
    </source>
</evidence>
<dbReference type="Pfam" id="PF01269">
    <property type="entry name" value="Fibrillarin"/>
    <property type="match status" value="1"/>
</dbReference>
<dbReference type="GO" id="GO:0032040">
    <property type="term" value="C:small-subunit processome"/>
    <property type="evidence" value="ECO:0007669"/>
    <property type="project" value="TreeGrafter"/>
</dbReference>
<dbReference type="SUPFAM" id="SSF53335">
    <property type="entry name" value="S-adenosyl-L-methionine-dependent methyltransferases"/>
    <property type="match status" value="1"/>
</dbReference>
<comment type="catalytic activity">
    <reaction evidence="12">
        <text>L-glutaminyl-[histone H2A] + S-adenosyl-L-methionine = N(5)-methyl-L-glutaminyl-[histone H2A] + S-adenosyl-L-homocysteine + H(+)</text>
        <dbReference type="Rhea" id="RHEA:50904"/>
        <dbReference type="Rhea" id="RHEA-COMP:12837"/>
        <dbReference type="Rhea" id="RHEA-COMP:12839"/>
        <dbReference type="ChEBI" id="CHEBI:15378"/>
        <dbReference type="ChEBI" id="CHEBI:30011"/>
        <dbReference type="ChEBI" id="CHEBI:57856"/>
        <dbReference type="ChEBI" id="CHEBI:59789"/>
        <dbReference type="ChEBI" id="CHEBI:61891"/>
    </reaction>
</comment>
<reference evidence="16" key="2">
    <citation type="submission" date="2020-05" db="UniProtKB">
        <authorList>
            <consortium name="EnsemblMetazoa"/>
        </authorList>
    </citation>
    <scope>IDENTIFICATION</scope>
    <source>
        <strain evidence="16">IAEA</strain>
    </source>
</reference>
<dbReference type="SMART" id="SM01206">
    <property type="entry name" value="Fibrillarin"/>
    <property type="match status" value="1"/>
</dbReference>
<evidence type="ECO:0000313" key="16">
    <source>
        <dbReference type="EnsemblMetazoa" id="GBRI029238-PA"/>
    </source>
</evidence>
<feature type="region of interest" description="Disordered" evidence="15">
    <location>
        <begin position="1"/>
        <end position="85"/>
    </location>
</feature>
<dbReference type="Gene3D" id="3.40.50.150">
    <property type="entry name" value="Vaccinia Virus protein VP39"/>
    <property type="match status" value="1"/>
</dbReference>
<organism evidence="16 17">
    <name type="scientific">Glossina brevipalpis</name>
    <dbReference type="NCBI Taxonomy" id="37001"/>
    <lineage>
        <taxon>Eukaryota</taxon>
        <taxon>Metazoa</taxon>
        <taxon>Ecdysozoa</taxon>
        <taxon>Arthropoda</taxon>
        <taxon>Hexapoda</taxon>
        <taxon>Insecta</taxon>
        <taxon>Pterygota</taxon>
        <taxon>Neoptera</taxon>
        <taxon>Endopterygota</taxon>
        <taxon>Diptera</taxon>
        <taxon>Brachycera</taxon>
        <taxon>Muscomorpha</taxon>
        <taxon>Hippoboscoidea</taxon>
        <taxon>Glossinidae</taxon>
        <taxon>Glossina</taxon>
    </lineage>
</organism>
<sequence>MGKPGYSPRGGGGGRGGGRGAGGGGRGGFGGGGGRGGGRGGFGGGGGGRGRGGGSRGGGSRGGGRGGRGGGGAGGGGRGGFKGGKTVVIEPHRHEGVFIARGKEDALVTQNFVPGSEVYGEKRISVETNGEKIEYRVWNPFRSKLAAAILGGVDKIHMAPGCKVLYLGAASGTTVSHVSDIVGPEGLVYAVEFSHRSGRDLINVAKKRTNIIPIIEDARHPHKYRMLVGMVDTIFADVAQPDQGRIVALNAQHFLKNGGHFVISIKASCIDSTAQPEAVFAAEVKKMQADKLKPQEQITLEPYERDHAVVVGIYRPPPKNVGS</sequence>
<dbReference type="InterPro" id="IPR020813">
    <property type="entry name" value="Fibrillarin_CS"/>
</dbReference>
<comment type="subcellular location">
    <subcellularLocation>
        <location evidence="1">Nucleus</location>
        <location evidence="1">Nucleolus</location>
    </subcellularLocation>
</comment>
<protein>
    <recommendedName>
        <fullName evidence="3">rRNA 2'-O-methyltransferase fibrillarin</fullName>
    </recommendedName>
    <alternativeName>
        <fullName evidence="11">Histone-glutamine methyltransferase</fullName>
    </alternativeName>
</protein>
<keyword evidence="4" id="KW-0698">rRNA processing</keyword>
<keyword evidence="7" id="KW-0949">S-adenosyl-L-methionine</keyword>
<reference evidence="17" key="1">
    <citation type="submission" date="2014-03" db="EMBL/GenBank/DDBJ databases">
        <authorList>
            <person name="Aksoy S."/>
            <person name="Warren W."/>
            <person name="Wilson R.K."/>
        </authorList>
    </citation>
    <scope>NUCLEOTIDE SEQUENCE [LARGE SCALE GENOMIC DNA]</scope>
    <source>
        <strain evidence="17">IAEA</strain>
    </source>
</reference>
<dbReference type="PROSITE" id="PS00566">
    <property type="entry name" value="FIBRILLARIN"/>
    <property type="match status" value="1"/>
</dbReference>
<dbReference type="PANTHER" id="PTHR10335">
    <property type="entry name" value="RRNA 2-O-METHYLTRANSFERASE FIBRILLARIN"/>
    <property type="match status" value="1"/>
</dbReference>
<evidence type="ECO:0000256" key="11">
    <source>
        <dbReference type="ARBA" id="ARBA00032245"/>
    </source>
</evidence>
<evidence type="ECO:0000256" key="1">
    <source>
        <dbReference type="ARBA" id="ARBA00004604"/>
    </source>
</evidence>
<evidence type="ECO:0000256" key="8">
    <source>
        <dbReference type="ARBA" id="ARBA00022884"/>
    </source>
</evidence>
<keyword evidence="5" id="KW-0489">Methyltransferase</keyword>
<comment type="subunit">
    <text evidence="14">Component of box C/D small nucleolar ribonucleoprotein (snoRNP) particles. It is associated with the U3, U8 and U13 small nuclear RNAs.</text>
</comment>
<dbReference type="AlphaFoldDB" id="A0A1A9WR81"/>
<dbReference type="FunFam" id="3.40.50.150:FF:000001">
    <property type="entry name" value="Fibrillarin like 1"/>
    <property type="match status" value="1"/>
</dbReference>
<evidence type="ECO:0000256" key="2">
    <source>
        <dbReference type="ARBA" id="ARBA00010632"/>
    </source>
</evidence>
<dbReference type="GO" id="GO:0031428">
    <property type="term" value="C:box C/D methylation guide snoRNP complex"/>
    <property type="evidence" value="ECO:0007669"/>
    <property type="project" value="TreeGrafter"/>
</dbReference>
<dbReference type="VEuPathDB" id="VectorBase:GBRI029238"/>
<dbReference type="GO" id="GO:0015030">
    <property type="term" value="C:Cajal body"/>
    <property type="evidence" value="ECO:0007669"/>
    <property type="project" value="TreeGrafter"/>
</dbReference>
<feature type="compositionally biased region" description="Gly residues" evidence="15">
    <location>
        <begin position="8"/>
        <end position="83"/>
    </location>
</feature>
<evidence type="ECO:0000256" key="3">
    <source>
        <dbReference type="ARBA" id="ARBA00015190"/>
    </source>
</evidence>
<dbReference type="FunFam" id="3.30.200.20:FF:000056">
    <property type="entry name" value="Fibrillarin like 1"/>
    <property type="match status" value="1"/>
</dbReference>
<evidence type="ECO:0000256" key="15">
    <source>
        <dbReference type="SAM" id="MobiDB-lite"/>
    </source>
</evidence>
<dbReference type="PANTHER" id="PTHR10335:SF17">
    <property type="entry name" value="FIBRILLARIN"/>
    <property type="match status" value="1"/>
</dbReference>
<dbReference type="HAMAP" id="MF_00351">
    <property type="entry name" value="RNA_methyltransf_FlpA"/>
    <property type="match status" value="1"/>
</dbReference>
<dbReference type="Gene3D" id="3.30.200.20">
    <property type="entry name" value="Phosphorylase Kinase, domain 1"/>
    <property type="match status" value="1"/>
</dbReference>